<feature type="non-terminal residue" evidence="1">
    <location>
        <position position="1"/>
    </location>
</feature>
<comment type="caution">
    <text evidence="1">The sequence shown here is derived from an EMBL/GenBank/DDBJ whole genome shotgun (WGS) entry which is preliminary data.</text>
</comment>
<dbReference type="EMBL" id="CAJVPM010035471">
    <property type="protein sequence ID" value="CAG8690150.1"/>
    <property type="molecule type" value="Genomic_DNA"/>
</dbReference>
<accession>A0ACA9P322</accession>
<name>A0ACA9P322_9GLOM</name>
<protein>
    <submittedName>
        <fullName evidence="1">2499_t:CDS:1</fullName>
    </submittedName>
</protein>
<sequence>VVDSRLRRCHYWCLVVLVVCQSHRLSTFRLLKSFFVDVLLVGVVVFWCRHLLKALSFSHRRLMVVSLLPSLPSVDVVFWCRRYRRCRPVVVV</sequence>
<proteinExistence type="predicted"/>
<gene>
    <name evidence="1" type="ORF">SCALOS_LOCUS10095</name>
</gene>
<reference evidence="1" key="1">
    <citation type="submission" date="2021-06" db="EMBL/GenBank/DDBJ databases">
        <authorList>
            <person name="Kallberg Y."/>
            <person name="Tangrot J."/>
            <person name="Rosling A."/>
        </authorList>
    </citation>
    <scope>NUCLEOTIDE SEQUENCE</scope>
    <source>
        <strain evidence="1">AU212A</strain>
    </source>
</reference>
<keyword evidence="2" id="KW-1185">Reference proteome</keyword>
<evidence type="ECO:0000313" key="1">
    <source>
        <dbReference type="EMBL" id="CAG8690150.1"/>
    </source>
</evidence>
<organism evidence="1 2">
    <name type="scientific">Scutellospora calospora</name>
    <dbReference type="NCBI Taxonomy" id="85575"/>
    <lineage>
        <taxon>Eukaryota</taxon>
        <taxon>Fungi</taxon>
        <taxon>Fungi incertae sedis</taxon>
        <taxon>Mucoromycota</taxon>
        <taxon>Glomeromycotina</taxon>
        <taxon>Glomeromycetes</taxon>
        <taxon>Diversisporales</taxon>
        <taxon>Gigasporaceae</taxon>
        <taxon>Scutellospora</taxon>
    </lineage>
</organism>
<dbReference type="Proteomes" id="UP000789860">
    <property type="component" value="Unassembled WGS sequence"/>
</dbReference>
<evidence type="ECO:0000313" key="2">
    <source>
        <dbReference type="Proteomes" id="UP000789860"/>
    </source>
</evidence>